<evidence type="ECO:0000256" key="1">
    <source>
        <dbReference type="SAM" id="Phobius"/>
    </source>
</evidence>
<proteinExistence type="predicted"/>
<evidence type="ECO:0000313" key="4">
    <source>
        <dbReference type="Proteomes" id="UP000195106"/>
    </source>
</evidence>
<sequence length="158" mass="16819">MPDRSTWGTVRDRERRRRRHRQAALLLLAYVGIVALVTLAPDSVDRGAYPTLMRGVRFLQHHGLPGFRYAMIESAANVVLFAPLGMLGVLALGSRRWLVVGVAGTALSTAVELAQGAFLPARVASLADVAANGLGALLGAGAAALLAARTRRRGRIRS</sequence>
<evidence type="ECO:0000259" key="2">
    <source>
        <dbReference type="Pfam" id="PF04892"/>
    </source>
</evidence>
<comment type="caution">
    <text evidence="3">The sequence shown here is derived from an EMBL/GenBank/DDBJ whole genome shotgun (WGS) entry which is preliminary data.</text>
</comment>
<keyword evidence="1" id="KW-1133">Transmembrane helix</keyword>
<dbReference type="EMBL" id="MDHJ01000001">
    <property type="protein sequence ID" value="OUE08216.1"/>
    <property type="molecule type" value="Genomic_DNA"/>
</dbReference>
<protein>
    <submittedName>
        <fullName evidence="3">VanZ like family protein</fullName>
    </submittedName>
</protein>
<feature type="transmembrane region" description="Helical" evidence="1">
    <location>
        <begin position="69"/>
        <end position="90"/>
    </location>
</feature>
<evidence type="ECO:0000313" key="3">
    <source>
        <dbReference type="EMBL" id="OUE08216.1"/>
    </source>
</evidence>
<feature type="domain" description="VanZ-like" evidence="2">
    <location>
        <begin position="28"/>
        <end position="145"/>
    </location>
</feature>
<dbReference type="AlphaFoldDB" id="A0A251XRS1"/>
<name>A0A251XRS1_9MICO</name>
<gene>
    <name evidence="3" type="ORF">CMsap09_04645</name>
</gene>
<keyword evidence="1" id="KW-0812">Transmembrane</keyword>
<accession>A0A251XRS1</accession>
<dbReference type="Pfam" id="PF04892">
    <property type="entry name" value="VanZ"/>
    <property type="match status" value="1"/>
</dbReference>
<feature type="transmembrane region" description="Helical" evidence="1">
    <location>
        <begin position="97"/>
        <end position="118"/>
    </location>
</feature>
<feature type="transmembrane region" description="Helical" evidence="1">
    <location>
        <begin position="130"/>
        <end position="148"/>
    </location>
</feature>
<dbReference type="InterPro" id="IPR006976">
    <property type="entry name" value="VanZ-like"/>
</dbReference>
<organism evidence="3 4">
    <name type="scientific">Clavibacter michiganensis</name>
    <dbReference type="NCBI Taxonomy" id="28447"/>
    <lineage>
        <taxon>Bacteria</taxon>
        <taxon>Bacillati</taxon>
        <taxon>Actinomycetota</taxon>
        <taxon>Actinomycetes</taxon>
        <taxon>Micrococcales</taxon>
        <taxon>Microbacteriaceae</taxon>
        <taxon>Clavibacter</taxon>
    </lineage>
</organism>
<keyword evidence="1" id="KW-0472">Membrane</keyword>
<dbReference type="Proteomes" id="UP000195106">
    <property type="component" value="Unassembled WGS sequence"/>
</dbReference>
<feature type="transmembrane region" description="Helical" evidence="1">
    <location>
        <begin position="23"/>
        <end position="40"/>
    </location>
</feature>
<reference evidence="3 4" key="1">
    <citation type="submission" date="2016-08" db="EMBL/GenBank/DDBJ databases">
        <title>Genome sequence of Clavibacter michiganensis spp. strain CASJ009.</title>
        <authorList>
            <person name="Thapa S.P."/>
            <person name="Coaker G."/>
        </authorList>
    </citation>
    <scope>NUCLEOTIDE SEQUENCE [LARGE SCALE GENOMIC DNA]</scope>
    <source>
        <strain evidence="3">CASJ009</strain>
    </source>
</reference>